<dbReference type="Proteomes" id="UP000018149">
    <property type="component" value="Chromosome I"/>
</dbReference>
<name>A0A0B7IYS3_9RICK</name>
<evidence type="ECO:0000313" key="2">
    <source>
        <dbReference type="Proteomes" id="UP000018149"/>
    </source>
</evidence>
<dbReference type="EMBL" id="LN794217">
    <property type="protein sequence ID" value="CEO17092.1"/>
    <property type="molecule type" value="Genomic_DNA"/>
</dbReference>
<dbReference type="KEGG" id="rmc:RMONA_03505"/>
<accession>A0A0B7IYS3</accession>
<sequence length="59" mass="7166">MELIFFTGKTLKRYTDKTLMFSLNNEEEKVEFILSFCQNSLNYKEALEVCLYFLEKKRK</sequence>
<organism evidence="1 2">
    <name type="scientific">Rickettsia monacensis</name>
    <dbReference type="NCBI Taxonomy" id="109232"/>
    <lineage>
        <taxon>Bacteria</taxon>
        <taxon>Pseudomonadati</taxon>
        <taxon>Pseudomonadota</taxon>
        <taxon>Alphaproteobacteria</taxon>
        <taxon>Rickettsiales</taxon>
        <taxon>Rickettsiaceae</taxon>
        <taxon>Rickettsieae</taxon>
        <taxon>Rickettsia</taxon>
        <taxon>spotted fever group</taxon>
    </lineage>
</organism>
<evidence type="ECO:0000313" key="1">
    <source>
        <dbReference type="EMBL" id="CEO17092.1"/>
    </source>
</evidence>
<keyword evidence="2" id="KW-1185">Reference proteome</keyword>
<dbReference type="STRING" id="109232.RMONA_03505"/>
<reference evidence="1 2" key="1">
    <citation type="submission" date="2015-01" db="EMBL/GenBank/DDBJ databases">
        <title>Draft genome sequence of Rickettsia monacensis strain IrR/Munich.</title>
        <authorList>
            <person name="Felsheim R.F."/>
            <person name="Johnson S.L."/>
            <person name="Kurtti T.J."/>
            <person name="Munderloh U.G."/>
        </authorList>
    </citation>
    <scope>NUCLEOTIDE SEQUENCE [LARGE SCALE GENOMIC DNA]</scope>
    <source>
        <strain evidence="1 2">IrR/Munich</strain>
    </source>
</reference>
<gene>
    <name evidence="1" type="ORF">RMONA_03505</name>
</gene>
<reference evidence="2" key="2">
    <citation type="submission" date="2015-01" db="EMBL/GenBank/DDBJ databases">
        <authorList>
            <person name="Felsheim R."/>
        </authorList>
    </citation>
    <scope>NUCLEOTIDE SEQUENCE [LARGE SCALE GENOMIC DNA]</scope>
    <source>
        <strain evidence="2">IrR/Munich</strain>
    </source>
</reference>
<dbReference type="AlphaFoldDB" id="A0A0B7IYS3"/>
<dbReference type="HOGENOM" id="CLU_2957751_0_0_5"/>
<protein>
    <submittedName>
        <fullName evidence="1">Uncharacterized protein</fullName>
    </submittedName>
</protein>
<proteinExistence type="predicted"/>